<dbReference type="PANTHER" id="PTHR42878">
    <property type="entry name" value="TWO-COMPONENT HISTIDINE KINASE"/>
    <property type="match status" value="1"/>
</dbReference>
<keyword evidence="9" id="KW-1185">Reference proteome</keyword>
<dbReference type="Gene3D" id="3.30.450.40">
    <property type="match status" value="1"/>
</dbReference>
<feature type="coiled-coil region" evidence="6">
    <location>
        <begin position="450"/>
        <end position="534"/>
    </location>
</feature>
<evidence type="ECO:0000256" key="6">
    <source>
        <dbReference type="SAM" id="Coils"/>
    </source>
</evidence>
<evidence type="ECO:0000313" key="9">
    <source>
        <dbReference type="Proteomes" id="UP001319827"/>
    </source>
</evidence>
<dbReference type="RefSeq" id="WP_221250571.1">
    <property type="nucleotide sequence ID" value="NZ_AP024355.1"/>
</dbReference>
<dbReference type="SMART" id="SM00065">
    <property type="entry name" value="GAF"/>
    <property type="match status" value="1"/>
</dbReference>
<dbReference type="InterPro" id="IPR005467">
    <property type="entry name" value="His_kinase_dom"/>
</dbReference>
<comment type="catalytic activity">
    <reaction evidence="1">
        <text>ATP + protein L-histidine = ADP + protein N-phospho-L-histidine.</text>
        <dbReference type="EC" id="2.7.13.3"/>
    </reaction>
</comment>
<sequence>MAARIDRDTPLYNSRIFDTYLRFLKRHYPEVDREEVLRYAGVTPHQVADQGCWFTQEQTNRFYQKIEELTGSPGVAREAGRYCASPEAMGFARQYILGLLGPARAFELVGKAAVSFSRSAQYSSRRLGKNRFELLVTPHPGVEEQPYQCQNRFGTFEAILQIFGCRLDALEHPECLFQGDSCCRYLLSWKKPAWSQLKLVRNLAGPLLACGTLAVYFHDPEFALQWALPFSLLSVLGLTLLAENLEKRGLRGHLSSLSDPADQLIQQINTNYNNALITNEVGQAISQKTQIGDILHGILRILEKRLDFDRGVIMLADEAEEKLVFREGYGWAEEHRRSLEASPVPYRLPGGHGPLARAFLEKTPQMVNRIEEIADRLSAEGLEMLRQLGVKSFIACPIISGDEAIGVLAVENHRGNRPLTQGDISLLMGLAPIIGIRIGNARLLETQHRQQHEILTLEKARNEIAAAKEKAEHFAGELQQINEELKSFTYIVSHDLRAPLVNIKGFSAELTAALGDLDEQLQEYLAQLDESRRHELELILRQDVPEALDFINSSVARMSFQIDEILKLSRVGHRELSMETVDTRALVEKILKTLAHQLETRQVEVVLGKLPPVAADPLAMEQIFGNLLDNAVKYLDPSRKGLLEVNAENQGPFIRFAFRDNGRGIAAEDLEKVFAIFRRSGKQDVKGDGMGLAYVRALVRRLGGRIWCESQLDRETTFFVLLPAKTPGP</sequence>
<dbReference type="InterPro" id="IPR036890">
    <property type="entry name" value="HATPase_C_sf"/>
</dbReference>
<dbReference type="InterPro" id="IPR003661">
    <property type="entry name" value="HisK_dim/P_dom"/>
</dbReference>
<dbReference type="CDD" id="cd00082">
    <property type="entry name" value="HisKA"/>
    <property type="match status" value="1"/>
</dbReference>
<dbReference type="GO" id="GO:0016301">
    <property type="term" value="F:kinase activity"/>
    <property type="evidence" value="ECO:0007669"/>
    <property type="project" value="UniProtKB-KW"/>
</dbReference>
<dbReference type="Proteomes" id="UP001319827">
    <property type="component" value="Chromosome"/>
</dbReference>
<dbReference type="SUPFAM" id="SSF55781">
    <property type="entry name" value="GAF domain-like"/>
    <property type="match status" value="1"/>
</dbReference>
<accession>A0ABM8HQI9</accession>
<organism evidence="8 9">
    <name type="scientific">Desulfuromonas versatilis</name>
    <dbReference type="NCBI Taxonomy" id="2802975"/>
    <lineage>
        <taxon>Bacteria</taxon>
        <taxon>Pseudomonadati</taxon>
        <taxon>Thermodesulfobacteriota</taxon>
        <taxon>Desulfuromonadia</taxon>
        <taxon>Desulfuromonadales</taxon>
        <taxon>Desulfuromonadaceae</taxon>
        <taxon>Desulfuromonas</taxon>
    </lineage>
</organism>
<dbReference type="Gene3D" id="1.10.287.130">
    <property type="match status" value="1"/>
</dbReference>
<dbReference type="PRINTS" id="PR00344">
    <property type="entry name" value="BCTRLSENSOR"/>
</dbReference>
<dbReference type="EMBL" id="AP024355">
    <property type="protein sequence ID" value="BCR03093.1"/>
    <property type="molecule type" value="Genomic_DNA"/>
</dbReference>
<evidence type="ECO:0000256" key="3">
    <source>
        <dbReference type="ARBA" id="ARBA00022553"/>
    </source>
</evidence>
<evidence type="ECO:0000256" key="5">
    <source>
        <dbReference type="ARBA" id="ARBA00022777"/>
    </source>
</evidence>
<evidence type="ECO:0000256" key="4">
    <source>
        <dbReference type="ARBA" id="ARBA00022679"/>
    </source>
</evidence>
<dbReference type="InterPro" id="IPR036097">
    <property type="entry name" value="HisK_dim/P_sf"/>
</dbReference>
<dbReference type="Pfam" id="PF02518">
    <property type="entry name" value="HATPase_c"/>
    <property type="match status" value="1"/>
</dbReference>
<name>A0ABM8HQI9_9BACT</name>
<dbReference type="SUPFAM" id="SSF55874">
    <property type="entry name" value="ATPase domain of HSP90 chaperone/DNA topoisomerase II/histidine kinase"/>
    <property type="match status" value="1"/>
</dbReference>
<evidence type="ECO:0000256" key="1">
    <source>
        <dbReference type="ARBA" id="ARBA00000085"/>
    </source>
</evidence>
<proteinExistence type="predicted"/>
<reference evidence="8 9" key="1">
    <citation type="journal article" date="2016" name="C (Basel)">
        <title>Selective Growth of and Electricity Production by Marine Exoelectrogenic Bacteria in Self-Aggregated Hydrogel of Microbially Reduced Graphene Oxide.</title>
        <authorList>
            <person name="Yoshida N."/>
            <person name="Goto Y."/>
            <person name="Miyata Y."/>
        </authorList>
    </citation>
    <scope>NUCLEOTIDE SEQUENCE [LARGE SCALE GENOMIC DNA]</scope>
    <source>
        <strain evidence="8 9">NIT-T3</strain>
    </source>
</reference>
<keyword evidence="5 8" id="KW-0418">Kinase</keyword>
<dbReference type="InterPro" id="IPR050351">
    <property type="entry name" value="BphY/WalK/GraS-like"/>
</dbReference>
<keyword evidence="3" id="KW-0597">Phosphoprotein</keyword>
<keyword evidence="4" id="KW-0808">Transferase</keyword>
<dbReference type="Pfam" id="PF01590">
    <property type="entry name" value="GAF"/>
    <property type="match status" value="1"/>
</dbReference>
<dbReference type="SMART" id="SM00387">
    <property type="entry name" value="HATPase_c"/>
    <property type="match status" value="1"/>
</dbReference>
<evidence type="ECO:0000313" key="8">
    <source>
        <dbReference type="EMBL" id="BCR03093.1"/>
    </source>
</evidence>
<protein>
    <recommendedName>
        <fullName evidence="2">histidine kinase</fullName>
        <ecNumber evidence="2">2.7.13.3</ecNumber>
    </recommendedName>
</protein>
<dbReference type="InterPro" id="IPR004358">
    <property type="entry name" value="Sig_transdc_His_kin-like_C"/>
</dbReference>
<evidence type="ECO:0000259" key="7">
    <source>
        <dbReference type="PROSITE" id="PS50109"/>
    </source>
</evidence>
<dbReference type="PROSITE" id="PS50109">
    <property type="entry name" value="HIS_KIN"/>
    <property type="match status" value="1"/>
</dbReference>
<gene>
    <name evidence="8" type="ORF">DESUT3_01620</name>
</gene>
<reference evidence="8 9" key="2">
    <citation type="journal article" date="2021" name="Int. J. Syst. Evol. Microbiol.">
        <title>Isolation and Polyphasic Characterization of Desulfuromonas versatilis sp. Nov., an Electrogenic Bacteria Capable of Versatile Metabolism Isolated from a Graphene Oxide-Reducing Enrichment Culture.</title>
        <authorList>
            <person name="Xie L."/>
            <person name="Yoshida N."/>
            <person name="Ishii S."/>
            <person name="Meng L."/>
        </authorList>
    </citation>
    <scope>NUCLEOTIDE SEQUENCE [LARGE SCALE GENOMIC DNA]</scope>
    <source>
        <strain evidence="8 9">NIT-T3</strain>
    </source>
</reference>
<dbReference type="InterPro" id="IPR003594">
    <property type="entry name" value="HATPase_dom"/>
</dbReference>
<feature type="domain" description="Histidine kinase" evidence="7">
    <location>
        <begin position="491"/>
        <end position="726"/>
    </location>
</feature>
<dbReference type="Gene3D" id="3.30.565.10">
    <property type="entry name" value="Histidine kinase-like ATPase, C-terminal domain"/>
    <property type="match status" value="1"/>
</dbReference>
<dbReference type="InterPro" id="IPR029016">
    <property type="entry name" value="GAF-like_dom_sf"/>
</dbReference>
<keyword evidence="6" id="KW-0175">Coiled coil</keyword>
<dbReference type="EC" id="2.7.13.3" evidence="2"/>
<dbReference type="SUPFAM" id="SSF47384">
    <property type="entry name" value="Homodimeric domain of signal transducing histidine kinase"/>
    <property type="match status" value="1"/>
</dbReference>
<dbReference type="PANTHER" id="PTHR42878:SF15">
    <property type="entry name" value="BACTERIOPHYTOCHROME"/>
    <property type="match status" value="1"/>
</dbReference>
<dbReference type="InterPro" id="IPR003018">
    <property type="entry name" value="GAF"/>
</dbReference>
<evidence type="ECO:0000256" key="2">
    <source>
        <dbReference type="ARBA" id="ARBA00012438"/>
    </source>
</evidence>